<dbReference type="InterPro" id="IPR026960">
    <property type="entry name" value="RVT-Znf"/>
</dbReference>
<name>A0A9D3UH80_9ROSI</name>
<evidence type="ECO:0000259" key="1">
    <source>
        <dbReference type="Pfam" id="PF13966"/>
    </source>
</evidence>
<keyword evidence="3" id="KW-1185">Reference proteome</keyword>
<dbReference type="AlphaFoldDB" id="A0A9D3UH80"/>
<feature type="domain" description="Reverse transcriptase zinc-binding" evidence="1">
    <location>
        <begin position="22"/>
        <end position="53"/>
    </location>
</feature>
<evidence type="ECO:0000313" key="3">
    <source>
        <dbReference type="Proteomes" id="UP000828251"/>
    </source>
</evidence>
<proteinExistence type="predicted"/>
<comment type="caution">
    <text evidence="2">The sequence shown here is derived from an EMBL/GenBank/DDBJ whole genome shotgun (WGS) entry which is preliminary data.</text>
</comment>
<gene>
    <name evidence="2" type="ORF">J1N35_042399</name>
</gene>
<dbReference type="Pfam" id="PF13966">
    <property type="entry name" value="zf-RVT"/>
    <property type="match status" value="1"/>
</dbReference>
<reference evidence="2 3" key="1">
    <citation type="journal article" date="2021" name="Plant Biotechnol. J.">
        <title>Multi-omics assisted identification of the key and species-specific regulatory components of drought-tolerant mechanisms in Gossypium stocksii.</title>
        <authorList>
            <person name="Yu D."/>
            <person name="Ke L."/>
            <person name="Zhang D."/>
            <person name="Wu Y."/>
            <person name="Sun Y."/>
            <person name="Mei J."/>
            <person name="Sun J."/>
            <person name="Sun Y."/>
        </authorList>
    </citation>
    <scope>NUCLEOTIDE SEQUENCE [LARGE SCALE GENOMIC DNA]</scope>
    <source>
        <strain evidence="3">cv. E1</strain>
        <tissue evidence="2">Leaf</tissue>
    </source>
</reference>
<protein>
    <recommendedName>
        <fullName evidence="1">Reverse transcriptase zinc-binding domain-containing protein</fullName>
    </recommendedName>
</protein>
<accession>A0A9D3UH80</accession>
<evidence type="ECO:0000313" key="2">
    <source>
        <dbReference type="EMBL" id="KAH1040656.1"/>
    </source>
</evidence>
<dbReference type="EMBL" id="JAIQCV010000012">
    <property type="protein sequence ID" value="KAH1040656.1"/>
    <property type="molecule type" value="Genomic_DNA"/>
</dbReference>
<dbReference type="OrthoDB" id="1002062at2759"/>
<sequence>MVDSWDQEQCWAISHLKVFYHRVISERNCPLCSSGLEFRNHIFFECEYSYRLWQLILELCGIGRIVGSWVQELYRVVSHLKDKIQILI</sequence>
<dbReference type="Proteomes" id="UP000828251">
    <property type="component" value="Unassembled WGS sequence"/>
</dbReference>
<organism evidence="2 3">
    <name type="scientific">Gossypium stocksii</name>
    <dbReference type="NCBI Taxonomy" id="47602"/>
    <lineage>
        <taxon>Eukaryota</taxon>
        <taxon>Viridiplantae</taxon>
        <taxon>Streptophyta</taxon>
        <taxon>Embryophyta</taxon>
        <taxon>Tracheophyta</taxon>
        <taxon>Spermatophyta</taxon>
        <taxon>Magnoliopsida</taxon>
        <taxon>eudicotyledons</taxon>
        <taxon>Gunneridae</taxon>
        <taxon>Pentapetalae</taxon>
        <taxon>rosids</taxon>
        <taxon>malvids</taxon>
        <taxon>Malvales</taxon>
        <taxon>Malvaceae</taxon>
        <taxon>Malvoideae</taxon>
        <taxon>Gossypium</taxon>
    </lineage>
</organism>